<feature type="region of interest" description="Disordered" evidence="1">
    <location>
        <begin position="149"/>
        <end position="176"/>
    </location>
</feature>
<dbReference type="AlphaFoldDB" id="A0A644YN67"/>
<evidence type="ECO:0000256" key="1">
    <source>
        <dbReference type="SAM" id="MobiDB-lite"/>
    </source>
</evidence>
<feature type="compositionally biased region" description="Acidic residues" evidence="1">
    <location>
        <begin position="150"/>
        <end position="163"/>
    </location>
</feature>
<feature type="region of interest" description="Disordered" evidence="1">
    <location>
        <begin position="35"/>
        <end position="71"/>
    </location>
</feature>
<proteinExistence type="predicted"/>
<feature type="compositionally biased region" description="Basic and acidic residues" evidence="1">
    <location>
        <begin position="167"/>
        <end position="176"/>
    </location>
</feature>
<organism evidence="2">
    <name type="scientific">bioreactor metagenome</name>
    <dbReference type="NCBI Taxonomy" id="1076179"/>
    <lineage>
        <taxon>unclassified sequences</taxon>
        <taxon>metagenomes</taxon>
        <taxon>ecological metagenomes</taxon>
    </lineage>
</organism>
<reference evidence="2" key="1">
    <citation type="submission" date="2019-08" db="EMBL/GenBank/DDBJ databases">
        <authorList>
            <person name="Kucharzyk K."/>
            <person name="Murdoch R.W."/>
            <person name="Higgins S."/>
            <person name="Loffler F."/>
        </authorList>
    </citation>
    <scope>NUCLEOTIDE SEQUENCE</scope>
</reference>
<gene>
    <name evidence="2" type="ORF">SDC9_76267</name>
</gene>
<sequence>MISSFVGVPAGTISYFSGRVANSYAFIVAPIQAADGERSSDQAQNDDITGNESGGDVPAERQCKSRQQVSTLVRERTESQIRSLLVFRHEIDFAGIDVRGGSQLADGRQNHQWNQDVNVVHDGNQSITDDIDQKAVKDGRLFGSLFGEARDEESESDDEECIEDLQQAEHPDAVDRNREQCQRFELF</sequence>
<dbReference type="EMBL" id="VSSQ01005591">
    <property type="protein sequence ID" value="MPM29727.1"/>
    <property type="molecule type" value="Genomic_DNA"/>
</dbReference>
<accession>A0A644YN67</accession>
<name>A0A644YN67_9ZZZZ</name>
<protein>
    <submittedName>
        <fullName evidence="2">Uncharacterized protein</fullName>
    </submittedName>
</protein>
<comment type="caution">
    <text evidence="2">The sequence shown here is derived from an EMBL/GenBank/DDBJ whole genome shotgun (WGS) entry which is preliminary data.</text>
</comment>
<evidence type="ECO:0000313" key="2">
    <source>
        <dbReference type="EMBL" id="MPM29727.1"/>
    </source>
</evidence>
<feature type="compositionally biased region" description="Polar residues" evidence="1">
    <location>
        <begin position="41"/>
        <end position="51"/>
    </location>
</feature>